<feature type="non-terminal residue" evidence="2">
    <location>
        <position position="1"/>
    </location>
</feature>
<dbReference type="InterPro" id="IPR010512">
    <property type="entry name" value="DUF1091"/>
</dbReference>
<reference evidence="2" key="1">
    <citation type="submission" date="2019-08" db="EMBL/GenBank/DDBJ databases">
        <title>The genome of the North American firefly Photinus pyralis.</title>
        <authorList>
            <consortium name="Photinus pyralis genome working group"/>
            <person name="Fallon T.R."/>
            <person name="Sander Lower S.E."/>
            <person name="Weng J.-K."/>
        </authorList>
    </citation>
    <scope>NUCLEOTIDE SEQUENCE</scope>
    <source>
        <strain evidence="2">TRF0915ILg1</strain>
        <tissue evidence="2">Whole body</tissue>
    </source>
</reference>
<evidence type="ECO:0000313" key="3">
    <source>
        <dbReference type="Proteomes" id="UP000801492"/>
    </source>
</evidence>
<keyword evidence="3" id="KW-1185">Reference proteome</keyword>
<dbReference type="EMBL" id="VTPC01084467">
    <property type="protein sequence ID" value="KAF2887243.1"/>
    <property type="molecule type" value="Genomic_DNA"/>
</dbReference>
<dbReference type="Pfam" id="PF06477">
    <property type="entry name" value="DUF1091"/>
    <property type="match status" value="1"/>
</dbReference>
<dbReference type="OrthoDB" id="6814999at2759"/>
<evidence type="ECO:0000256" key="1">
    <source>
        <dbReference type="ARBA" id="ARBA00022729"/>
    </source>
</evidence>
<keyword evidence="1" id="KW-0732">Signal</keyword>
<name>A0A8K0CH34_IGNLU</name>
<comment type="caution">
    <text evidence="2">The sequence shown here is derived from an EMBL/GenBank/DDBJ whole genome shotgun (WGS) entry which is preliminary data.</text>
</comment>
<dbReference type="Proteomes" id="UP000801492">
    <property type="component" value="Unassembled WGS sequence"/>
</dbReference>
<sequence length="108" mass="12525">VKIIAYVSVEHRWIHLTNITSKFCQFFRNYLGPVRKPVLTNVGLSEDTCPIPKGNYHAINVNLDMRHSRIPMFPYGLFKVHSALHHAATDEMKICFETLMENKPIQDE</sequence>
<gene>
    <name evidence="2" type="ORF">ILUMI_18930</name>
</gene>
<evidence type="ECO:0000313" key="2">
    <source>
        <dbReference type="EMBL" id="KAF2887243.1"/>
    </source>
</evidence>
<organism evidence="2 3">
    <name type="scientific">Ignelater luminosus</name>
    <name type="common">Cucubano</name>
    <name type="synonym">Pyrophorus luminosus</name>
    <dbReference type="NCBI Taxonomy" id="2038154"/>
    <lineage>
        <taxon>Eukaryota</taxon>
        <taxon>Metazoa</taxon>
        <taxon>Ecdysozoa</taxon>
        <taxon>Arthropoda</taxon>
        <taxon>Hexapoda</taxon>
        <taxon>Insecta</taxon>
        <taxon>Pterygota</taxon>
        <taxon>Neoptera</taxon>
        <taxon>Endopterygota</taxon>
        <taxon>Coleoptera</taxon>
        <taxon>Polyphaga</taxon>
        <taxon>Elateriformia</taxon>
        <taxon>Elateroidea</taxon>
        <taxon>Elateridae</taxon>
        <taxon>Agrypninae</taxon>
        <taxon>Pyrophorini</taxon>
        <taxon>Ignelater</taxon>
    </lineage>
</organism>
<proteinExistence type="predicted"/>
<accession>A0A8K0CH34</accession>
<dbReference type="InterPro" id="IPR036846">
    <property type="entry name" value="GM2-AP_sf"/>
</dbReference>
<protein>
    <submittedName>
        <fullName evidence="2">Uncharacterized protein</fullName>
    </submittedName>
</protein>
<dbReference type="AlphaFoldDB" id="A0A8K0CH34"/>
<dbReference type="Gene3D" id="2.70.220.10">
    <property type="entry name" value="Ganglioside GM2 activator"/>
    <property type="match status" value="1"/>
</dbReference>